<reference evidence="2 3" key="1">
    <citation type="submission" date="2021-06" db="EMBL/GenBank/DDBJ databases">
        <title>Complete genome of Haloferula helveola possessing various polysaccharide degrading enzymes.</title>
        <authorList>
            <person name="Takami H."/>
            <person name="Huang C."/>
            <person name="Hamasaki K."/>
        </authorList>
    </citation>
    <scope>NUCLEOTIDE SEQUENCE [LARGE SCALE GENOMIC DNA]</scope>
    <source>
        <strain evidence="2 3">CN-1</strain>
    </source>
</reference>
<organism evidence="2 3">
    <name type="scientific">Haloferula helveola</name>
    <dbReference type="NCBI Taxonomy" id="490095"/>
    <lineage>
        <taxon>Bacteria</taxon>
        <taxon>Pseudomonadati</taxon>
        <taxon>Verrucomicrobiota</taxon>
        <taxon>Verrucomicrobiia</taxon>
        <taxon>Verrucomicrobiales</taxon>
        <taxon>Verrucomicrobiaceae</taxon>
        <taxon>Haloferula</taxon>
    </lineage>
</organism>
<keyword evidence="1" id="KW-0472">Membrane</keyword>
<feature type="transmembrane region" description="Helical" evidence="1">
    <location>
        <begin position="116"/>
        <end position="135"/>
    </location>
</feature>
<keyword evidence="1" id="KW-1133">Transmembrane helix</keyword>
<proteinExistence type="predicted"/>
<dbReference type="Proteomes" id="UP001374893">
    <property type="component" value="Chromosome"/>
</dbReference>
<dbReference type="RefSeq" id="WP_338686491.1">
    <property type="nucleotide sequence ID" value="NZ_AP024702.1"/>
</dbReference>
<keyword evidence="3" id="KW-1185">Reference proteome</keyword>
<keyword evidence="1" id="KW-0812">Transmembrane</keyword>
<evidence type="ECO:0000313" key="2">
    <source>
        <dbReference type="EMBL" id="BCX49756.1"/>
    </source>
</evidence>
<accession>A0ABN6H7W2</accession>
<evidence type="ECO:0000313" key="3">
    <source>
        <dbReference type="Proteomes" id="UP001374893"/>
    </source>
</evidence>
<sequence length="192" mass="21028">MEAQPPPDNPQAQYLAQSPFRHLRPELWERSKVAHITLVSIGTLLLLPAAYVFFGMFIFITFVGGMGGSSWGGMDAETIFLMISAVGSAGFGVLAWSALGFLFFKRNDARWQRACWIFSAIFGGFTTPCAIGWLIYIGNQSPSGEEIVWVLLVFLIFLAVALSTLVLGMRYARAAHGALKEPVPAQNAPYYG</sequence>
<dbReference type="EMBL" id="AP024702">
    <property type="protein sequence ID" value="BCX49756.1"/>
    <property type="molecule type" value="Genomic_DNA"/>
</dbReference>
<gene>
    <name evidence="2" type="ORF">HAHE_36640</name>
</gene>
<feature type="transmembrane region" description="Helical" evidence="1">
    <location>
        <begin position="79"/>
        <end position="104"/>
    </location>
</feature>
<protein>
    <submittedName>
        <fullName evidence="2">Uncharacterized protein</fullName>
    </submittedName>
</protein>
<feature type="transmembrane region" description="Helical" evidence="1">
    <location>
        <begin position="147"/>
        <end position="167"/>
    </location>
</feature>
<feature type="transmembrane region" description="Helical" evidence="1">
    <location>
        <begin position="33"/>
        <end position="59"/>
    </location>
</feature>
<evidence type="ECO:0000256" key="1">
    <source>
        <dbReference type="SAM" id="Phobius"/>
    </source>
</evidence>
<name>A0ABN6H7W2_9BACT</name>